<feature type="region of interest" description="Disordered" evidence="1">
    <location>
        <begin position="123"/>
        <end position="144"/>
    </location>
</feature>
<keyword evidence="2" id="KW-0812">Transmembrane</keyword>
<name>A0A3P8MBW3_TSUPA</name>
<proteinExistence type="predicted"/>
<keyword evidence="2" id="KW-1133">Transmembrane helix</keyword>
<evidence type="ECO:0000313" key="4">
    <source>
        <dbReference type="Proteomes" id="UP000271626"/>
    </source>
</evidence>
<organism evidence="3 4">
    <name type="scientific">Tsukamurella paurometabola</name>
    <name type="common">Corynebacterium paurometabolum</name>
    <dbReference type="NCBI Taxonomy" id="2061"/>
    <lineage>
        <taxon>Bacteria</taxon>
        <taxon>Bacillati</taxon>
        <taxon>Actinomycetota</taxon>
        <taxon>Actinomycetes</taxon>
        <taxon>Mycobacteriales</taxon>
        <taxon>Tsukamurellaceae</taxon>
        <taxon>Tsukamurella</taxon>
    </lineage>
</organism>
<sequence>MGVSERLPGGCVPSRCVLCGLLMFAAFVHLARLRGFPDAADAAAHAGSAAAYAVIAAMVLLGERWAYLAAALLPAIGQLLGDYRSFAVYGNPIEALDPIVDLLIVPVALYVLWAVGRPEPGAEPRLPVRAGAAPGGSGRDGLELAAVLGGEPRAHHELDLVEDHERQHQQSDGLPGEQDGGHR</sequence>
<evidence type="ECO:0000313" key="3">
    <source>
        <dbReference type="EMBL" id="VDR38416.1"/>
    </source>
</evidence>
<feature type="transmembrane region" description="Helical" evidence="2">
    <location>
        <begin position="12"/>
        <end position="30"/>
    </location>
</feature>
<accession>A0A3P8MBW3</accession>
<feature type="region of interest" description="Disordered" evidence="1">
    <location>
        <begin position="156"/>
        <end position="183"/>
    </location>
</feature>
<reference evidence="3 4" key="1">
    <citation type="submission" date="2018-12" db="EMBL/GenBank/DDBJ databases">
        <authorList>
            <consortium name="Pathogen Informatics"/>
        </authorList>
    </citation>
    <scope>NUCLEOTIDE SEQUENCE [LARGE SCALE GENOMIC DNA]</scope>
    <source>
        <strain evidence="3 4">NCTC10741</strain>
    </source>
</reference>
<dbReference type="EMBL" id="LR131273">
    <property type="protein sequence ID" value="VDR38416.1"/>
    <property type="molecule type" value="Genomic_DNA"/>
</dbReference>
<dbReference type="Proteomes" id="UP000271626">
    <property type="component" value="Chromosome"/>
</dbReference>
<evidence type="ECO:0000256" key="1">
    <source>
        <dbReference type="SAM" id="MobiDB-lite"/>
    </source>
</evidence>
<protein>
    <submittedName>
        <fullName evidence="3">Uncharacterized protein</fullName>
    </submittedName>
</protein>
<feature type="transmembrane region" description="Helical" evidence="2">
    <location>
        <begin position="42"/>
        <end position="59"/>
    </location>
</feature>
<gene>
    <name evidence="3" type="ORF">NCTC10741_01536</name>
</gene>
<keyword evidence="2" id="KW-0472">Membrane</keyword>
<feature type="compositionally biased region" description="Basic and acidic residues" evidence="1">
    <location>
        <begin position="156"/>
        <end position="169"/>
    </location>
</feature>
<evidence type="ECO:0000256" key="2">
    <source>
        <dbReference type="SAM" id="Phobius"/>
    </source>
</evidence>
<dbReference type="AlphaFoldDB" id="A0A3P8MBW3"/>